<evidence type="ECO:0000313" key="1">
    <source>
        <dbReference type="EMBL" id="QUC68366.1"/>
    </source>
</evidence>
<organism evidence="1 2">
    <name type="scientific">Aristaeella hokkaidonensis</name>
    <dbReference type="NCBI Taxonomy" id="3046382"/>
    <lineage>
        <taxon>Bacteria</taxon>
        <taxon>Bacillati</taxon>
        <taxon>Bacillota</taxon>
        <taxon>Clostridia</taxon>
        <taxon>Eubacteriales</taxon>
        <taxon>Aristaeellaceae</taxon>
        <taxon>Aristaeella</taxon>
    </lineage>
</organism>
<proteinExistence type="predicted"/>
<accession>A0AC61NCI0</accession>
<keyword evidence="2" id="KW-1185">Reference proteome</keyword>
<name>A0AC61NCI0_9FIRM</name>
<reference evidence="1" key="1">
    <citation type="submission" date="2021-01" db="EMBL/GenBank/DDBJ databases">
        <title>Complete genome sequence of Clostridiales bacterium R-7.</title>
        <authorList>
            <person name="Mahoney-Kurpe S.C."/>
            <person name="Palevich N."/>
            <person name="Koike S."/>
            <person name="Moon C.D."/>
            <person name="Attwood G.T."/>
        </authorList>
    </citation>
    <scope>NUCLEOTIDE SEQUENCE</scope>
    <source>
        <strain evidence="1">R-7</strain>
    </source>
</reference>
<dbReference type="Proteomes" id="UP000682782">
    <property type="component" value="Chromosome"/>
</dbReference>
<dbReference type="EMBL" id="CP068393">
    <property type="protein sequence ID" value="QUC68366.1"/>
    <property type="molecule type" value="Genomic_DNA"/>
</dbReference>
<evidence type="ECO:0000313" key="2">
    <source>
        <dbReference type="Proteomes" id="UP000682782"/>
    </source>
</evidence>
<sequence>MKDLHMHTVFSDGKNTPEEMVQEAIRMGLDTVGISDHSHLDPCGMTLETSAEYRAEIARLKEKYAGQIRVLCGLERDFISDDFAEYDYVIGSVHLLTMPDGHHVSIDWTADKQREGVEKYFGGDWYAFAEAFFETEAKVVEVTKCDIIGHFDLISKFIEQEPAFDVHHPRYVKAWQKAADALLKTGKPFEINTGAISRGYRTSPYPAREIRDYIRAHGGKLILSSDSHSKETIAFKFEEYADEADPQIQNSEFRIQN</sequence>
<protein>
    <submittedName>
        <fullName evidence="1">Histidinol-phosphatase</fullName>
    </submittedName>
</protein>
<gene>
    <name evidence="1" type="ORF">JYE49_06665</name>
</gene>